<dbReference type="PANTHER" id="PTHR30319:SF1">
    <property type="entry name" value="TRANSCRIPTIONAL REPRESSOR PAAX"/>
    <property type="match status" value="1"/>
</dbReference>
<dbReference type="Proteomes" id="UP000320717">
    <property type="component" value="Chromosome"/>
</dbReference>
<keyword evidence="4" id="KW-1185">Reference proteome</keyword>
<accession>A0ABX5YCQ2</accession>
<dbReference type="InterPro" id="IPR013225">
    <property type="entry name" value="PaaX_C"/>
</dbReference>
<evidence type="ECO:0000259" key="2">
    <source>
        <dbReference type="Pfam" id="PF20803"/>
    </source>
</evidence>
<evidence type="ECO:0000313" key="4">
    <source>
        <dbReference type="Proteomes" id="UP000320717"/>
    </source>
</evidence>
<dbReference type="PANTHER" id="PTHR30319">
    <property type="entry name" value="PHENYLACETIC ACID REGULATOR-RELATED TRANSCRIPTIONAL REPRESSOR"/>
    <property type="match status" value="1"/>
</dbReference>
<feature type="domain" description="Transcriptional repressor PaaX-like C-terminal" evidence="1">
    <location>
        <begin position="196"/>
        <end position="280"/>
    </location>
</feature>
<proteinExistence type="predicted"/>
<dbReference type="Pfam" id="PF08223">
    <property type="entry name" value="PaaX_C"/>
    <property type="match status" value="1"/>
</dbReference>
<dbReference type="Gene3D" id="1.20.58.1460">
    <property type="match status" value="1"/>
</dbReference>
<feature type="domain" description="Transcriptional repressor PaaX-like central Cas2-like" evidence="2">
    <location>
        <begin position="115"/>
        <end position="187"/>
    </location>
</feature>
<dbReference type="Gene3D" id="1.10.10.10">
    <property type="entry name" value="Winged helix-like DNA-binding domain superfamily/Winged helix DNA-binding domain"/>
    <property type="match status" value="1"/>
</dbReference>
<organism evidence="3 4">
    <name type="scientific">Glutamicibacter halophytocola</name>
    <dbReference type="NCBI Taxonomy" id="1933880"/>
    <lineage>
        <taxon>Bacteria</taxon>
        <taxon>Bacillati</taxon>
        <taxon>Actinomycetota</taxon>
        <taxon>Actinomycetes</taxon>
        <taxon>Micrococcales</taxon>
        <taxon>Micrococcaceae</taxon>
        <taxon>Glutamicibacter</taxon>
    </lineage>
</organism>
<evidence type="ECO:0000259" key="1">
    <source>
        <dbReference type="Pfam" id="PF08223"/>
    </source>
</evidence>
<dbReference type="Pfam" id="PF20803">
    <property type="entry name" value="PaaX_M"/>
    <property type="match status" value="1"/>
</dbReference>
<protein>
    <submittedName>
        <fullName evidence="3">Regulator</fullName>
    </submittedName>
</protein>
<dbReference type="PIRSF" id="PIRSF020623">
    <property type="entry name" value="PaaX"/>
    <property type="match status" value="1"/>
</dbReference>
<dbReference type="InterPro" id="IPR011965">
    <property type="entry name" value="PaaX_trns_reg"/>
</dbReference>
<dbReference type="InterPro" id="IPR036388">
    <property type="entry name" value="WH-like_DNA-bd_sf"/>
</dbReference>
<name>A0ABX5YCQ2_9MICC</name>
<dbReference type="EMBL" id="CP042260">
    <property type="protein sequence ID" value="QDY67438.1"/>
    <property type="molecule type" value="Genomic_DNA"/>
</dbReference>
<reference evidence="3 4" key="1">
    <citation type="submission" date="2019-07" db="EMBL/GenBank/DDBJ databases">
        <title>Complete Genome Sequence of drought tolerant Plant Growth-Promoting Rhizobacterium Glutamicibacter halophytocola DR408.</title>
        <authorList>
            <person name="Nishu S.D."/>
            <person name="Lee T.K."/>
        </authorList>
    </citation>
    <scope>NUCLEOTIDE SEQUENCE [LARGE SCALE GENOMIC DNA]</scope>
    <source>
        <strain evidence="3 4">DR408</strain>
    </source>
</reference>
<sequence>MRCAPKLATSTPISAFGLDDFEARTGSATSIIRTITGLYLRHRRAPIPRTHVVELATAAGISTAAAQTAISRLIDKQVLENGTDSALRVPQMAQAMFERGSRRIFTPRQMSAMDPWCLVAYSLPETLRPLRHQIRKHFLQLGGGLVAAGLWIFPEYLREEVDAALEALHARAQATIFTVQQPHFPATAREAAAQWWDLEQLGSRHQQFLEATAGLSADQADPAEAYRGYVGMIDAWRALPYLDPGLPDGMLPEAWPGKRSRQRFLALSSALRHPAQQFAASVLGHGLKPDRFILPVGR</sequence>
<gene>
    <name evidence="3" type="ORF">FQA45_14625</name>
</gene>
<dbReference type="InterPro" id="IPR048846">
    <property type="entry name" value="PaaX-like_central"/>
</dbReference>
<evidence type="ECO:0000313" key="3">
    <source>
        <dbReference type="EMBL" id="QDY67438.1"/>
    </source>
</evidence>